<feature type="transmembrane region" description="Helical" evidence="4">
    <location>
        <begin position="339"/>
        <end position="359"/>
    </location>
</feature>
<dbReference type="PROSITE" id="PS50850">
    <property type="entry name" value="MFS"/>
    <property type="match status" value="1"/>
</dbReference>
<evidence type="ECO:0000256" key="3">
    <source>
        <dbReference type="ARBA" id="ARBA00023136"/>
    </source>
</evidence>
<dbReference type="Pfam" id="PF07690">
    <property type="entry name" value="MFS_1"/>
    <property type="match status" value="1"/>
</dbReference>
<evidence type="ECO:0000259" key="5">
    <source>
        <dbReference type="PROSITE" id="PS50850"/>
    </source>
</evidence>
<feature type="domain" description="Major facilitator superfamily (MFS) profile" evidence="5">
    <location>
        <begin position="47"/>
        <end position="425"/>
    </location>
</feature>
<evidence type="ECO:0000313" key="6">
    <source>
        <dbReference type="EMBL" id="CAB3691798.1"/>
    </source>
</evidence>
<dbReference type="Proteomes" id="UP000494249">
    <property type="component" value="Unassembled WGS sequence"/>
</dbReference>
<keyword evidence="1 4" id="KW-0812">Transmembrane</keyword>
<evidence type="ECO:0000256" key="4">
    <source>
        <dbReference type="SAM" id="Phobius"/>
    </source>
</evidence>
<feature type="transmembrane region" description="Helical" evidence="4">
    <location>
        <begin position="371"/>
        <end position="389"/>
    </location>
</feature>
<dbReference type="GO" id="GO:0022857">
    <property type="term" value="F:transmembrane transporter activity"/>
    <property type="evidence" value="ECO:0007669"/>
    <property type="project" value="InterPro"/>
</dbReference>
<sequence length="429" mass="45128">METSLDKRALASASARPGSTAPAAAASAASPSGAQPAATVQRTVYSVLGAISFSHLLNDMIQSLILAIYPMLKDNFSLSFGQIGLITLTYQITASLLQPLVGIYTDRHPKPYSLPVGMGFTLAGLLLMSMAPNFGVLLVAAALVGCGSSVFHPESSRVARMASGGRHGLAQSLFQVGGNAGSSLGPLLAALIVIPHGQRSIAWFSVAALVAMVVLTQIGRWYKQHPSVKKARSQTAHATLSRNQVMFAMGVLILLVFSKYFYLASINSYFTFYLIDKFHLPVQAAQVHLFVFLAAVAAGTVIGGPVGDRIGRKYVIWVSILGVAPFTLLLPYANLFWTGVLTVIIGVVLASAFSAILVYAQELIPGKVGMVAGLFFGFAFGLGGIGAAVLGELADATSIAYVYKVCSFLPLLGVLTVFLPDVEGKRAKA</sequence>
<dbReference type="EMBL" id="CADIKB010000012">
    <property type="protein sequence ID" value="CAB3691798.1"/>
    <property type="molecule type" value="Genomic_DNA"/>
</dbReference>
<feature type="transmembrane region" description="Helical" evidence="4">
    <location>
        <begin position="200"/>
        <end position="222"/>
    </location>
</feature>
<keyword evidence="3 4" id="KW-0472">Membrane</keyword>
<dbReference type="PANTHER" id="PTHR43129:SF1">
    <property type="entry name" value="FOSMIDOMYCIN RESISTANCE PROTEIN"/>
    <property type="match status" value="1"/>
</dbReference>
<feature type="transmembrane region" description="Helical" evidence="4">
    <location>
        <begin position="44"/>
        <end position="71"/>
    </location>
</feature>
<dbReference type="AlphaFoldDB" id="A0A6J5B4K0"/>
<feature type="transmembrane region" description="Helical" evidence="4">
    <location>
        <begin position="314"/>
        <end position="333"/>
    </location>
</feature>
<accession>A0A6J5B4K0</accession>
<dbReference type="InterPro" id="IPR036259">
    <property type="entry name" value="MFS_trans_sf"/>
</dbReference>
<feature type="transmembrane region" description="Helical" evidence="4">
    <location>
        <begin position="243"/>
        <end position="263"/>
    </location>
</feature>
<reference evidence="6 7" key="1">
    <citation type="submission" date="2020-04" db="EMBL/GenBank/DDBJ databases">
        <authorList>
            <person name="De Canck E."/>
        </authorList>
    </citation>
    <scope>NUCLEOTIDE SEQUENCE [LARGE SCALE GENOMIC DNA]</scope>
    <source>
        <strain evidence="6 7">LMG 22037</strain>
    </source>
</reference>
<dbReference type="PANTHER" id="PTHR43129">
    <property type="entry name" value="FOSMIDOMYCIN RESISTANCE PROTEIN"/>
    <property type="match status" value="1"/>
</dbReference>
<protein>
    <submittedName>
        <fullName evidence="6">Fosmidomycin resistance protein</fullName>
    </submittedName>
</protein>
<feature type="transmembrane region" description="Helical" evidence="4">
    <location>
        <begin position="83"/>
        <end position="105"/>
    </location>
</feature>
<evidence type="ECO:0000256" key="2">
    <source>
        <dbReference type="ARBA" id="ARBA00022989"/>
    </source>
</evidence>
<proteinExistence type="predicted"/>
<dbReference type="InterPro" id="IPR011701">
    <property type="entry name" value="MFS"/>
</dbReference>
<keyword evidence="2 4" id="KW-1133">Transmembrane helix</keyword>
<dbReference type="RefSeq" id="WP_035481354.1">
    <property type="nucleotide sequence ID" value="NZ_CADFGL010000012.1"/>
</dbReference>
<gene>
    <name evidence="6" type="primary">fsr</name>
    <name evidence="6" type="ORF">LMG22037_03023</name>
</gene>
<dbReference type="Gene3D" id="1.20.1250.20">
    <property type="entry name" value="MFS general substrate transporter like domains"/>
    <property type="match status" value="2"/>
</dbReference>
<dbReference type="GO" id="GO:0005886">
    <property type="term" value="C:plasma membrane"/>
    <property type="evidence" value="ECO:0007669"/>
    <property type="project" value="TreeGrafter"/>
</dbReference>
<evidence type="ECO:0000313" key="7">
    <source>
        <dbReference type="Proteomes" id="UP000494249"/>
    </source>
</evidence>
<feature type="transmembrane region" description="Helical" evidence="4">
    <location>
        <begin position="125"/>
        <end position="151"/>
    </location>
</feature>
<feature type="transmembrane region" description="Helical" evidence="4">
    <location>
        <begin position="172"/>
        <end position="194"/>
    </location>
</feature>
<feature type="transmembrane region" description="Helical" evidence="4">
    <location>
        <begin position="401"/>
        <end position="419"/>
    </location>
</feature>
<dbReference type="InterPro" id="IPR020846">
    <property type="entry name" value="MFS_dom"/>
</dbReference>
<dbReference type="CDD" id="cd17478">
    <property type="entry name" value="MFS_FsR"/>
    <property type="match status" value="1"/>
</dbReference>
<name>A0A6J5B4K0_9BURK</name>
<feature type="transmembrane region" description="Helical" evidence="4">
    <location>
        <begin position="283"/>
        <end position="302"/>
    </location>
</feature>
<dbReference type="SUPFAM" id="SSF103473">
    <property type="entry name" value="MFS general substrate transporter"/>
    <property type="match status" value="1"/>
</dbReference>
<organism evidence="6 7">
    <name type="scientific">Paraburkholderia phenoliruptrix</name>
    <dbReference type="NCBI Taxonomy" id="252970"/>
    <lineage>
        <taxon>Bacteria</taxon>
        <taxon>Pseudomonadati</taxon>
        <taxon>Pseudomonadota</taxon>
        <taxon>Betaproteobacteria</taxon>
        <taxon>Burkholderiales</taxon>
        <taxon>Burkholderiaceae</taxon>
        <taxon>Paraburkholderia</taxon>
    </lineage>
</organism>
<evidence type="ECO:0000256" key="1">
    <source>
        <dbReference type="ARBA" id="ARBA00022692"/>
    </source>
</evidence>